<name>A0A517MIK0_9BACT</name>
<dbReference type="KEGG" id="rml:FF011L_34580"/>
<dbReference type="AlphaFoldDB" id="A0A517MIK0"/>
<dbReference type="Proteomes" id="UP000320672">
    <property type="component" value="Chromosome"/>
</dbReference>
<protein>
    <submittedName>
        <fullName evidence="1">Uncharacterized protein</fullName>
    </submittedName>
</protein>
<sequence>MKICDDFKIISTGPLIHVRVHDDSRQAAPLVHAQAIDRQVQEFGSVCVLMKVCLAAKRSAMAWWQTSRGDFKAIHCDPIKLDEAKQSLVSVGHQEREERNDGIS</sequence>
<accession>A0A517MIK0</accession>
<dbReference type="OrthoDB" id="9811577at2"/>
<dbReference type="RefSeq" id="WP_145352664.1">
    <property type="nucleotide sequence ID" value="NZ_CP036262.1"/>
</dbReference>
<reference evidence="1 2" key="1">
    <citation type="submission" date="2019-02" db="EMBL/GenBank/DDBJ databases">
        <title>Deep-cultivation of Planctomycetes and their phenomic and genomic characterization uncovers novel biology.</title>
        <authorList>
            <person name="Wiegand S."/>
            <person name="Jogler M."/>
            <person name="Boedeker C."/>
            <person name="Pinto D."/>
            <person name="Vollmers J."/>
            <person name="Rivas-Marin E."/>
            <person name="Kohn T."/>
            <person name="Peeters S.H."/>
            <person name="Heuer A."/>
            <person name="Rast P."/>
            <person name="Oberbeckmann S."/>
            <person name="Bunk B."/>
            <person name="Jeske O."/>
            <person name="Meyerdierks A."/>
            <person name="Storesund J.E."/>
            <person name="Kallscheuer N."/>
            <person name="Luecker S."/>
            <person name="Lage O.M."/>
            <person name="Pohl T."/>
            <person name="Merkel B.J."/>
            <person name="Hornburger P."/>
            <person name="Mueller R.-W."/>
            <person name="Bruemmer F."/>
            <person name="Labrenz M."/>
            <person name="Spormann A.M."/>
            <person name="Op den Camp H."/>
            <person name="Overmann J."/>
            <person name="Amann R."/>
            <person name="Jetten M.S.M."/>
            <person name="Mascher T."/>
            <person name="Medema M.H."/>
            <person name="Devos D.P."/>
            <person name="Kaster A.-K."/>
            <person name="Ovreas L."/>
            <person name="Rohde M."/>
            <person name="Galperin M.Y."/>
            <person name="Jogler C."/>
        </authorList>
    </citation>
    <scope>NUCLEOTIDE SEQUENCE [LARGE SCALE GENOMIC DNA]</scope>
    <source>
        <strain evidence="1 2">FF011L</strain>
    </source>
</reference>
<keyword evidence="2" id="KW-1185">Reference proteome</keyword>
<evidence type="ECO:0000313" key="2">
    <source>
        <dbReference type="Proteomes" id="UP000320672"/>
    </source>
</evidence>
<proteinExistence type="predicted"/>
<organism evidence="1 2">
    <name type="scientific">Roseimaritima multifibrata</name>
    <dbReference type="NCBI Taxonomy" id="1930274"/>
    <lineage>
        <taxon>Bacteria</taxon>
        <taxon>Pseudomonadati</taxon>
        <taxon>Planctomycetota</taxon>
        <taxon>Planctomycetia</taxon>
        <taxon>Pirellulales</taxon>
        <taxon>Pirellulaceae</taxon>
        <taxon>Roseimaritima</taxon>
    </lineage>
</organism>
<gene>
    <name evidence="1" type="ORF">FF011L_34580</name>
</gene>
<evidence type="ECO:0000313" key="1">
    <source>
        <dbReference type="EMBL" id="QDS94678.1"/>
    </source>
</evidence>
<dbReference type="EMBL" id="CP036262">
    <property type="protein sequence ID" value="QDS94678.1"/>
    <property type="molecule type" value="Genomic_DNA"/>
</dbReference>